<feature type="transmembrane region" description="Helical" evidence="1">
    <location>
        <begin position="135"/>
        <end position="154"/>
    </location>
</feature>
<dbReference type="Proteomes" id="UP000237662">
    <property type="component" value="Unassembled WGS sequence"/>
</dbReference>
<keyword evidence="3" id="KW-1185">Reference proteome</keyword>
<keyword evidence="1" id="KW-0812">Transmembrane</keyword>
<dbReference type="AlphaFoldDB" id="A0A2S6I8A4"/>
<proteinExistence type="predicted"/>
<feature type="transmembrane region" description="Helical" evidence="1">
    <location>
        <begin position="166"/>
        <end position="188"/>
    </location>
</feature>
<evidence type="ECO:0000313" key="3">
    <source>
        <dbReference type="Proteomes" id="UP000237662"/>
    </source>
</evidence>
<dbReference type="EMBL" id="PTJC01000005">
    <property type="protein sequence ID" value="PPK87718.1"/>
    <property type="molecule type" value="Genomic_DNA"/>
</dbReference>
<reference evidence="2 3" key="1">
    <citation type="submission" date="2018-02" db="EMBL/GenBank/DDBJ databases">
        <title>Genomic Encyclopedia of Archaeal and Bacterial Type Strains, Phase II (KMG-II): from individual species to whole genera.</title>
        <authorList>
            <person name="Goeker M."/>
        </authorList>
    </citation>
    <scope>NUCLEOTIDE SEQUENCE [LARGE SCALE GENOMIC DNA]</scope>
    <source>
        <strain evidence="2 3">DSM 29526</strain>
    </source>
</reference>
<protein>
    <submittedName>
        <fullName evidence="2">Uncharacterized protein</fullName>
    </submittedName>
</protein>
<dbReference type="OrthoDB" id="1493138at2"/>
<evidence type="ECO:0000256" key="1">
    <source>
        <dbReference type="SAM" id="Phobius"/>
    </source>
</evidence>
<keyword evidence="1" id="KW-0472">Membrane</keyword>
<feature type="transmembrane region" description="Helical" evidence="1">
    <location>
        <begin position="65"/>
        <end position="82"/>
    </location>
</feature>
<dbReference type="RefSeq" id="WP_104418313.1">
    <property type="nucleotide sequence ID" value="NZ_PTJC01000005.1"/>
</dbReference>
<accession>A0A2S6I8A4</accession>
<feature type="transmembrane region" description="Helical" evidence="1">
    <location>
        <begin position="22"/>
        <end position="45"/>
    </location>
</feature>
<comment type="caution">
    <text evidence="2">The sequence shown here is derived from an EMBL/GenBank/DDBJ whole genome shotgun (WGS) entry which is preliminary data.</text>
</comment>
<keyword evidence="1" id="KW-1133">Transmembrane helix</keyword>
<evidence type="ECO:0000313" key="2">
    <source>
        <dbReference type="EMBL" id="PPK87718.1"/>
    </source>
</evidence>
<feature type="transmembrane region" description="Helical" evidence="1">
    <location>
        <begin position="89"/>
        <end position="108"/>
    </location>
</feature>
<organism evidence="2 3">
    <name type="scientific">Neolewinella xylanilytica</name>
    <dbReference type="NCBI Taxonomy" id="1514080"/>
    <lineage>
        <taxon>Bacteria</taxon>
        <taxon>Pseudomonadati</taxon>
        <taxon>Bacteroidota</taxon>
        <taxon>Saprospiria</taxon>
        <taxon>Saprospirales</taxon>
        <taxon>Lewinellaceae</taxon>
        <taxon>Neolewinella</taxon>
    </lineage>
</organism>
<name>A0A2S6I8A4_9BACT</name>
<sequence length="239" mass="26847">MTIFTQDYLPDGNWFQRFDRQALAIGLLLLGTDVVFLLLHVALNFDFLSDRRLHIEVDNGYAEQFQYLKFLTSAALLLYLGFSRKGTTRIFLAGLLLFLLFEDIARIHEDFYLIGERFIALPEVGPLTNRALWELIYGLTVGGLLLGLLVISVLRTYNEVLRKRMVLLCLLLVLFGGFGVAVDAVHGLLQQAGDSPYTESLLGIVEDWGEMITVSLMAMLVVDDVYRTAPKKVLSGGPR</sequence>
<gene>
    <name evidence="2" type="ORF">CLV84_0668</name>
</gene>